<dbReference type="Pfam" id="PF00069">
    <property type="entry name" value="Pkinase"/>
    <property type="match status" value="1"/>
</dbReference>
<gene>
    <name evidence="16" type="primary">LOC109011630</name>
</gene>
<evidence type="ECO:0000256" key="7">
    <source>
        <dbReference type="ARBA" id="ARBA00022741"/>
    </source>
</evidence>
<dbReference type="SUPFAM" id="SSF56112">
    <property type="entry name" value="Protein kinase-like (PK-like)"/>
    <property type="match status" value="1"/>
</dbReference>
<dbReference type="PANTHER" id="PTHR48011:SF4">
    <property type="entry name" value="MITOGEN-ACTIVATED PROTEIN KINASE KINASE KINASE 19"/>
    <property type="match status" value="1"/>
</dbReference>
<organism evidence="15 16">
    <name type="scientific">Juglans regia</name>
    <name type="common">English walnut</name>
    <dbReference type="NCBI Taxonomy" id="51240"/>
    <lineage>
        <taxon>Eukaryota</taxon>
        <taxon>Viridiplantae</taxon>
        <taxon>Streptophyta</taxon>
        <taxon>Embryophyta</taxon>
        <taxon>Tracheophyta</taxon>
        <taxon>Spermatophyta</taxon>
        <taxon>Magnoliopsida</taxon>
        <taxon>eudicotyledons</taxon>
        <taxon>Gunneridae</taxon>
        <taxon>Pentapetalae</taxon>
        <taxon>rosids</taxon>
        <taxon>fabids</taxon>
        <taxon>Fagales</taxon>
        <taxon>Juglandaceae</taxon>
        <taxon>Juglans</taxon>
    </lineage>
</organism>
<dbReference type="GO" id="GO:0019901">
    <property type="term" value="F:protein kinase binding"/>
    <property type="evidence" value="ECO:0007669"/>
    <property type="project" value="UniProtKB-ARBA"/>
</dbReference>
<evidence type="ECO:0000256" key="12">
    <source>
        <dbReference type="ARBA" id="ARBA00048329"/>
    </source>
</evidence>
<dbReference type="OrthoDB" id="275301at2759"/>
<dbReference type="Gramene" id="Jr10_13890_p1">
    <property type="protein sequence ID" value="cds.Jr10_13890_p1"/>
    <property type="gene ID" value="Jr10_13890"/>
</dbReference>
<keyword evidence="8" id="KW-0418">Kinase</keyword>
<keyword evidence="3 13" id="KW-0723">Serine/threonine-protein kinase</keyword>
<keyword evidence="6" id="KW-0938">Abscisic acid signaling pathway</keyword>
<evidence type="ECO:0000256" key="1">
    <source>
        <dbReference type="ARBA" id="ARBA00004123"/>
    </source>
</evidence>
<evidence type="ECO:0000256" key="8">
    <source>
        <dbReference type="ARBA" id="ARBA00022777"/>
    </source>
</evidence>
<dbReference type="GO" id="GO:0009738">
    <property type="term" value="P:abscisic acid-activated signaling pathway"/>
    <property type="evidence" value="ECO:0000318"/>
    <property type="project" value="GO_Central"/>
</dbReference>
<dbReference type="GO" id="GO:0005524">
    <property type="term" value="F:ATP binding"/>
    <property type="evidence" value="ECO:0007669"/>
    <property type="project" value="UniProtKB-UniRule"/>
</dbReference>
<sequence length="430" mass="47274">MDWTRGQAIGHGSSATVSLATSHLYGSVFAVKSAELSQSEFLQREQQILSSLSGPHMVNYKGCDVTMENNMLMYNLFMEYVPGGTLTDVIRTCGGRLEESVIGCYTQQIVQGLEYLHSLGFVHCDIKGRNILISEENGAKIADFGCAKWVDDKVGKDREMPKIGGTPMFMAPEVVRGEEQGFPCDIWALGCTVIEMATGGAPWPNVSDPVSALFQIAYSGELPEFPGFLSEQAKDFLDKCLRRSPKERWTASQLLKHPFLVEFNSSAKIIQESSYSNSPTTILDQGFWNSLEDSELNLGSLIEENPGADRIRRLSLLSEVPDWTWDEKWITIRGNNGEEINMIMDVAEAEADGIMCCSGSATASISKAMVELKSTVGSEGLISFSDSNVYSSSGNLISFFQCGKISVALSHFSFERDKDKLFLPASIPSF</sequence>
<dbReference type="InterPro" id="IPR000719">
    <property type="entry name" value="Prot_kinase_dom"/>
</dbReference>
<dbReference type="FunFam" id="1.10.510.10:FF:000852">
    <property type="entry name" value="Mitogen-activated protein kinase kinase kinase 17"/>
    <property type="match status" value="1"/>
</dbReference>
<dbReference type="GO" id="GO:0005634">
    <property type="term" value="C:nucleus"/>
    <property type="evidence" value="ECO:0007669"/>
    <property type="project" value="UniProtKB-SubCell"/>
</dbReference>
<dbReference type="Gene3D" id="1.10.510.10">
    <property type="entry name" value="Transferase(Phosphotransferase) domain 1"/>
    <property type="match status" value="1"/>
</dbReference>
<evidence type="ECO:0000256" key="10">
    <source>
        <dbReference type="ARBA" id="ARBA00023242"/>
    </source>
</evidence>
<evidence type="ECO:0000256" key="2">
    <source>
        <dbReference type="ARBA" id="ARBA00012406"/>
    </source>
</evidence>
<dbReference type="GO" id="GO:0006970">
    <property type="term" value="P:response to osmotic stress"/>
    <property type="evidence" value="ECO:0007669"/>
    <property type="project" value="UniProtKB-ARBA"/>
</dbReference>
<evidence type="ECO:0000256" key="11">
    <source>
        <dbReference type="ARBA" id="ARBA00047559"/>
    </source>
</evidence>
<evidence type="ECO:0000256" key="9">
    <source>
        <dbReference type="ARBA" id="ARBA00022840"/>
    </source>
</evidence>
<feature type="domain" description="Protein kinase" evidence="14">
    <location>
        <begin position="3"/>
        <end position="260"/>
    </location>
</feature>
<dbReference type="InterPro" id="IPR017441">
    <property type="entry name" value="Protein_kinase_ATP_BS"/>
</dbReference>
<dbReference type="KEGG" id="jre:109011630"/>
<name>A0A2I4GX22_JUGRE</name>
<evidence type="ECO:0000259" key="14">
    <source>
        <dbReference type="PROSITE" id="PS50011"/>
    </source>
</evidence>
<proteinExistence type="inferred from homology"/>
<dbReference type="GO" id="GO:0004709">
    <property type="term" value="F:MAP kinase kinase kinase activity"/>
    <property type="evidence" value="ECO:0007669"/>
    <property type="project" value="UniProtKB-EC"/>
</dbReference>
<dbReference type="PROSITE" id="PS00107">
    <property type="entry name" value="PROTEIN_KINASE_ATP"/>
    <property type="match status" value="1"/>
</dbReference>
<keyword evidence="15" id="KW-1185">Reference proteome</keyword>
<keyword evidence="5" id="KW-0808">Transferase</keyword>
<evidence type="ECO:0000313" key="16">
    <source>
        <dbReference type="RefSeq" id="XP_018848461.1"/>
    </source>
</evidence>
<evidence type="ECO:0000256" key="3">
    <source>
        <dbReference type="ARBA" id="ARBA00022527"/>
    </source>
</evidence>
<comment type="catalytic activity">
    <reaction evidence="12">
        <text>L-seryl-[protein] + ATP = O-phospho-L-seryl-[protein] + ADP + H(+)</text>
        <dbReference type="Rhea" id="RHEA:17989"/>
        <dbReference type="Rhea" id="RHEA-COMP:9863"/>
        <dbReference type="Rhea" id="RHEA-COMP:11604"/>
        <dbReference type="ChEBI" id="CHEBI:15378"/>
        <dbReference type="ChEBI" id="CHEBI:29999"/>
        <dbReference type="ChEBI" id="CHEBI:30616"/>
        <dbReference type="ChEBI" id="CHEBI:83421"/>
        <dbReference type="ChEBI" id="CHEBI:456216"/>
        <dbReference type="EC" id="2.7.11.25"/>
    </reaction>
</comment>
<evidence type="ECO:0000256" key="6">
    <source>
        <dbReference type="ARBA" id="ARBA00022682"/>
    </source>
</evidence>
<reference evidence="16" key="1">
    <citation type="submission" date="2025-08" db="UniProtKB">
        <authorList>
            <consortium name="RefSeq"/>
        </authorList>
    </citation>
    <scope>IDENTIFICATION</scope>
    <source>
        <tissue evidence="16">Leaves</tissue>
    </source>
</reference>
<dbReference type="PANTHER" id="PTHR48011">
    <property type="entry name" value="CCR4-NOT TRANSCRIPTIONAL COMPLEX SUBUNIT CAF120-RELATED"/>
    <property type="match status" value="1"/>
</dbReference>
<evidence type="ECO:0000256" key="4">
    <source>
        <dbReference type="ARBA" id="ARBA00022553"/>
    </source>
</evidence>
<evidence type="ECO:0000256" key="13">
    <source>
        <dbReference type="RuleBase" id="RU000304"/>
    </source>
</evidence>
<dbReference type="CDD" id="cd06606">
    <property type="entry name" value="STKc_MAPKKK"/>
    <property type="match status" value="1"/>
</dbReference>
<comment type="subcellular location">
    <subcellularLocation>
        <location evidence="1">Nucleus</location>
    </subcellularLocation>
</comment>
<dbReference type="GO" id="GO:0004672">
    <property type="term" value="F:protein kinase activity"/>
    <property type="evidence" value="ECO:0000318"/>
    <property type="project" value="GO_Central"/>
</dbReference>
<dbReference type="PROSITE" id="PS50011">
    <property type="entry name" value="PROTEIN_KINASE_DOM"/>
    <property type="match status" value="1"/>
</dbReference>
<dbReference type="InterPro" id="IPR011009">
    <property type="entry name" value="Kinase-like_dom_sf"/>
</dbReference>
<dbReference type="InterPro" id="IPR052751">
    <property type="entry name" value="Plant_MAPKKK"/>
</dbReference>
<dbReference type="RefSeq" id="XP_018848461.1">
    <property type="nucleotide sequence ID" value="XM_018992916.2"/>
</dbReference>
<keyword evidence="9 13" id="KW-0067">ATP-binding</keyword>
<comment type="similarity">
    <text evidence="13">Belongs to the protein kinase superfamily.</text>
</comment>
<dbReference type="FunCoup" id="A0A2I4GX22">
    <property type="interactions" value="504"/>
</dbReference>
<dbReference type="Proteomes" id="UP000235220">
    <property type="component" value="Chromosome 10"/>
</dbReference>
<evidence type="ECO:0000256" key="5">
    <source>
        <dbReference type="ARBA" id="ARBA00022679"/>
    </source>
</evidence>
<dbReference type="SMART" id="SM00220">
    <property type="entry name" value="S_TKc"/>
    <property type="match status" value="1"/>
</dbReference>
<keyword evidence="10" id="KW-0539">Nucleus</keyword>
<evidence type="ECO:0000313" key="15">
    <source>
        <dbReference type="Proteomes" id="UP000235220"/>
    </source>
</evidence>
<comment type="catalytic activity">
    <reaction evidence="11">
        <text>L-threonyl-[protein] + ATP = O-phospho-L-threonyl-[protein] + ADP + H(+)</text>
        <dbReference type="Rhea" id="RHEA:46608"/>
        <dbReference type="Rhea" id="RHEA-COMP:11060"/>
        <dbReference type="Rhea" id="RHEA-COMP:11605"/>
        <dbReference type="ChEBI" id="CHEBI:15378"/>
        <dbReference type="ChEBI" id="CHEBI:30013"/>
        <dbReference type="ChEBI" id="CHEBI:30616"/>
        <dbReference type="ChEBI" id="CHEBI:61977"/>
        <dbReference type="ChEBI" id="CHEBI:456216"/>
        <dbReference type="EC" id="2.7.11.25"/>
    </reaction>
</comment>
<dbReference type="STRING" id="51240.A0A2I4GX22"/>
<dbReference type="GeneID" id="109011630"/>
<accession>A0A2I4GX22</accession>
<protein>
    <recommendedName>
        <fullName evidence="2">mitogen-activated protein kinase kinase kinase</fullName>
        <ecNumber evidence="2">2.7.11.25</ecNumber>
    </recommendedName>
</protein>
<dbReference type="PROSITE" id="PS00108">
    <property type="entry name" value="PROTEIN_KINASE_ST"/>
    <property type="match status" value="1"/>
</dbReference>
<dbReference type="EC" id="2.7.11.25" evidence="2"/>
<keyword evidence="4" id="KW-0597">Phosphoprotein</keyword>
<dbReference type="InterPro" id="IPR008271">
    <property type="entry name" value="Ser/Thr_kinase_AS"/>
</dbReference>
<keyword evidence="7 13" id="KW-0547">Nucleotide-binding</keyword>
<dbReference type="AlphaFoldDB" id="A0A2I4GX22"/>